<keyword evidence="12" id="KW-0809">Transit peptide</keyword>
<keyword evidence="7 21" id="KW-0645">Protease</keyword>
<keyword evidence="15" id="KW-0472">Membrane</keyword>
<keyword evidence="13" id="KW-1133">Transmembrane helix</keyword>
<evidence type="ECO:0000256" key="3">
    <source>
        <dbReference type="ARBA" id="ARBA00004375"/>
    </source>
</evidence>
<keyword evidence="20" id="KW-1185">Reference proteome</keyword>
<evidence type="ECO:0000313" key="21">
    <source>
        <dbReference type="RefSeq" id="XP_024945060.1"/>
    </source>
</evidence>
<organism evidence="20 21">
    <name type="scientific">Cephus cinctus</name>
    <name type="common">Wheat stem sawfly</name>
    <dbReference type="NCBI Taxonomy" id="211228"/>
    <lineage>
        <taxon>Eukaryota</taxon>
        <taxon>Metazoa</taxon>
        <taxon>Ecdysozoa</taxon>
        <taxon>Arthropoda</taxon>
        <taxon>Hexapoda</taxon>
        <taxon>Insecta</taxon>
        <taxon>Pterygota</taxon>
        <taxon>Neoptera</taxon>
        <taxon>Endopterygota</taxon>
        <taxon>Hymenoptera</taxon>
        <taxon>Cephoidea</taxon>
        <taxon>Cephidae</taxon>
        <taxon>Cephus</taxon>
    </lineage>
</organism>
<dbReference type="PRINTS" id="PR00834">
    <property type="entry name" value="PROTEASES2C"/>
</dbReference>
<dbReference type="PROSITE" id="PS50106">
    <property type="entry name" value="PDZ"/>
    <property type="match status" value="1"/>
</dbReference>
<evidence type="ECO:0000256" key="12">
    <source>
        <dbReference type="ARBA" id="ARBA00022946"/>
    </source>
</evidence>
<dbReference type="Pfam" id="PF17820">
    <property type="entry name" value="PDZ_6"/>
    <property type="match status" value="1"/>
</dbReference>
<evidence type="ECO:0000256" key="1">
    <source>
        <dbReference type="ARBA" id="ARBA00001760"/>
    </source>
</evidence>
<comment type="function">
    <text evidence="18">Serine protease that shows proteolytic activity against a non-specific substrate beta-casein. Promotes or induces cell death either by direct binding to and inhibition of BIRC proteins (also called inhibitor of apoptosis proteins, IAPs), leading to an increase in caspase activity, or by a BIRC inhibition-independent, caspase-independent and serine protease activity-dependent mechanism. Can antagonize antiapoptotic activity of th/Diap1 by directly inducing the degradation of th/Diap1.</text>
</comment>
<dbReference type="GeneID" id="107272031"/>
<dbReference type="SMART" id="SM00228">
    <property type="entry name" value="PDZ"/>
    <property type="match status" value="1"/>
</dbReference>
<evidence type="ECO:0000259" key="19">
    <source>
        <dbReference type="PROSITE" id="PS50106"/>
    </source>
</evidence>
<evidence type="ECO:0000256" key="7">
    <source>
        <dbReference type="ARBA" id="ARBA00022670"/>
    </source>
</evidence>
<evidence type="ECO:0000256" key="5">
    <source>
        <dbReference type="ARBA" id="ARBA00013033"/>
    </source>
</evidence>
<dbReference type="FunFam" id="2.40.10.120:FF:000004">
    <property type="entry name" value="Serine protease HTRA2, mitochondrial"/>
    <property type="match status" value="1"/>
</dbReference>
<evidence type="ECO:0000256" key="16">
    <source>
        <dbReference type="ARBA" id="ARBA00023145"/>
    </source>
</evidence>
<dbReference type="InterPro" id="IPR036034">
    <property type="entry name" value="PDZ_sf"/>
</dbReference>
<dbReference type="InterPro" id="IPR001478">
    <property type="entry name" value="PDZ"/>
</dbReference>
<dbReference type="Proteomes" id="UP000694920">
    <property type="component" value="Unplaced"/>
</dbReference>
<evidence type="ECO:0000313" key="20">
    <source>
        <dbReference type="Proteomes" id="UP000694920"/>
    </source>
</evidence>
<accession>A0AAJ7RQY7</accession>
<sequence length="445" mass="48663">MLDNLYISSCRKMAAPWLRLALKISPKNQVNYSRFYAILYAKRCLTTRTTNSPQNNKKVFEKNAENVLTYAAVLATTIGYAFYKWKDEIFDNFKSTVSPFLTVQAKGLFGGEVNENRDKYNFIADVVEVCAPAVVYIEIQDKKRLDIFTGKPLTTSNGSGFIVSEDGLILTNAHVVINKPNTFVKVNVRLQDGTTYPGIVEDVDMQSDLATVRISKTNLPVMKLGSSSNIRPGEFVVAIGSPLSLSNTITSGVVSSVNRQSKELGLNKQMGYIQTDAAITFGNSGGPLVNLNGEAIGINAMKVTAGISFAIPIDYAKDFLKKAEMRRNNKGSVLVGMQGAAETVKRRYLGITMLSLTPEILLELQQRNQSIPPSVKHGVLVWKVMVGSPAYFGGLRAGDIVSHINNNPVVEADDIYKVLANTGPVVMTVVRNGEVLHISVEPEDV</sequence>
<evidence type="ECO:0000256" key="17">
    <source>
        <dbReference type="ARBA" id="ARBA00029644"/>
    </source>
</evidence>
<dbReference type="GO" id="GO:0005758">
    <property type="term" value="C:mitochondrial intermembrane space"/>
    <property type="evidence" value="ECO:0007669"/>
    <property type="project" value="UniProtKB-SubCell"/>
</dbReference>
<dbReference type="SUPFAM" id="SSF50494">
    <property type="entry name" value="Trypsin-like serine proteases"/>
    <property type="match status" value="1"/>
</dbReference>
<dbReference type="InterPro" id="IPR041489">
    <property type="entry name" value="PDZ_6"/>
</dbReference>
<evidence type="ECO:0000256" key="2">
    <source>
        <dbReference type="ARBA" id="ARBA00004304"/>
    </source>
</evidence>
<reference evidence="21" key="1">
    <citation type="submission" date="2025-08" db="UniProtKB">
        <authorList>
            <consortium name="RefSeq"/>
        </authorList>
    </citation>
    <scope>IDENTIFICATION</scope>
</reference>
<evidence type="ECO:0000256" key="11">
    <source>
        <dbReference type="ARBA" id="ARBA00022825"/>
    </source>
</evidence>
<dbReference type="GO" id="GO:0007005">
    <property type="term" value="P:mitochondrion organization"/>
    <property type="evidence" value="ECO:0007669"/>
    <property type="project" value="UniProtKB-ARBA"/>
</dbReference>
<comment type="similarity">
    <text evidence="4">Belongs to the peptidase S1C family.</text>
</comment>
<keyword evidence="10" id="KW-0378">Hydrolase</keyword>
<dbReference type="GO" id="GO:0006915">
    <property type="term" value="P:apoptotic process"/>
    <property type="evidence" value="ECO:0007669"/>
    <property type="project" value="UniProtKB-KW"/>
</dbReference>
<name>A0AAJ7RQY7_CEPCN</name>
<dbReference type="AlphaFoldDB" id="A0AAJ7RQY7"/>
<dbReference type="Gene3D" id="2.40.10.120">
    <property type="match status" value="1"/>
</dbReference>
<dbReference type="PANTHER" id="PTHR22939:SF129">
    <property type="entry name" value="SERINE PROTEASE HTRA2, MITOCHONDRIAL"/>
    <property type="match status" value="1"/>
</dbReference>
<dbReference type="EC" id="3.4.21.108" evidence="5"/>
<dbReference type="GO" id="GO:0004252">
    <property type="term" value="F:serine-type endopeptidase activity"/>
    <property type="evidence" value="ECO:0007669"/>
    <property type="project" value="InterPro"/>
</dbReference>
<dbReference type="GO" id="GO:0031966">
    <property type="term" value="C:mitochondrial membrane"/>
    <property type="evidence" value="ECO:0007669"/>
    <property type="project" value="UniProtKB-SubCell"/>
</dbReference>
<evidence type="ECO:0000256" key="6">
    <source>
        <dbReference type="ARBA" id="ARBA00016929"/>
    </source>
</evidence>
<comment type="catalytic activity">
    <reaction evidence="1">
        <text>Cleavage of non-polar aliphatic amino-acids at the P1 position, with a preference for Val, Ile and Met. At the P2 and P3 positions, Arg is selected most strongly with a secondary preference for other hydrophilic residues.</text>
        <dbReference type="EC" id="3.4.21.108"/>
    </reaction>
</comment>
<dbReference type="GO" id="GO:0043065">
    <property type="term" value="P:positive regulation of apoptotic process"/>
    <property type="evidence" value="ECO:0007669"/>
    <property type="project" value="UniProtKB-ARBA"/>
</dbReference>
<keyword evidence="14" id="KW-0496">Mitochondrion</keyword>
<comment type="subcellular location">
    <subcellularLocation>
        <location evidence="3">Mitochondrion intermembrane space</location>
        <topology evidence="3">Single-pass membrane protein</topology>
    </subcellularLocation>
    <subcellularLocation>
        <location evidence="2">Mitochondrion membrane</location>
        <topology evidence="2">Single-pass membrane protein</topology>
    </subcellularLocation>
</comment>
<dbReference type="GO" id="GO:0006508">
    <property type="term" value="P:proteolysis"/>
    <property type="evidence" value="ECO:0007669"/>
    <property type="project" value="UniProtKB-KW"/>
</dbReference>
<evidence type="ECO:0000256" key="13">
    <source>
        <dbReference type="ARBA" id="ARBA00022989"/>
    </source>
</evidence>
<evidence type="ECO:0000256" key="10">
    <source>
        <dbReference type="ARBA" id="ARBA00022801"/>
    </source>
</evidence>
<dbReference type="RefSeq" id="XP_024945060.1">
    <property type="nucleotide sequence ID" value="XM_025089292.1"/>
</dbReference>
<evidence type="ECO:0000256" key="9">
    <source>
        <dbReference type="ARBA" id="ARBA00022703"/>
    </source>
</evidence>
<dbReference type="Pfam" id="PF13365">
    <property type="entry name" value="Trypsin_2"/>
    <property type="match status" value="1"/>
</dbReference>
<evidence type="ECO:0000256" key="15">
    <source>
        <dbReference type="ARBA" id="ARBA00023136"/>
    </source>
</evidence>
<dbReference type="Gene3D" id="2.30.42.10">
    <property type="match status" value="1"/>
</dbReference>
<dbReference type="SUPFAM" id="SSF50156">
    <property type="entry name" value="PDZ domain-like"/>
    <property type="match status" value="1"/>
</dbReference>
<keyword evidence="16" id="KW-0865">Zymogen</keyword>
<gene>
    <name evidence="21" type="primary">LOC107272031</name>
</gene>
<evidence type="ECO:0000256" key="8">
    <source>
        <dbReference type="ARBA" id="ARBA00022692"/>
    </source>
</evidence>
<keyword evidence="9" id="KW-0053">Apoptosis</keyword>
<keyword evidence="8" id="KW-0812">Transmembrane</keyword>
<evidence type="ECO:0000256" key="14">
    <source>
        <dbReference type="ARBA" id="ARBA00023128"/>
    </source>
</evidence>
<evidence type="ECO:0000256" key="4">
    <source>
        <dbReference type="ARBA" id="ARBA00010541"/>
    </source>
</evidence>
<protein>
    <recommendedName>
        <fullName evidence="6">Serine protease HTRA2, mitochondrial</fullName>
        <ecNumber evidence="5">3.4.21.108</ecNumber>
    </recommendedName>
    <alternativeName>
        <fullName evidence="17">High temperature requirement protein A2</fullName>
    </alternativeName>
</protein>
<keyword evidence="11" id="KW-0720">Serine protease</keyword>
<evidence type="ECO:0000256" key="18">
    <source>
        <dbReference type="ARBA" id="ARBA00035606"/>
    </source>
</evidence>
<dbReference type="PANTHER" id="PTHR22939">
    <property type="entry name" value="SERINE PROTEASE FAMILY S1C HTRA-RELATED"/>
    <property type="match status" value="1"/>
</dbReference>
<feature type="domain" description="PDZ" evidence="19">
    <location>
        <begin position="322"/>
        <end position="434"/>
    </location>
</feature>
<proteinExistence type="inferred from homology"/>
<dbReference type="InterPro" id="IPR009003">
    <property type="entry name" value="Peptidase_S1_PA"/>
</dbReference>
<dbReference type="CTD" id="27429"/>
<dbReference type="InterPro" id="IPR001940">
    <property type="entry name" value="Peptidase_S1C"/>
</dbReference>